<gene>
    <name evidence="2" type="ORF">QLX08_002573</name>
</gene>
<feature type="compositionally biased region" description="Basic and acidic residues" evidence="1">
    <location>
        <begin position="127"/>
        <end position="141"/>
    </location>
</feature>
<feature type="compositionally biased region" description="Basic and acidic residues" evidence="1">
    <location>
        <begin position="24"/>
        <end position="40"/>
    </location>
</feature>
<evidence type="ECO:0000313" key="3">
    <source>
        <dbReference type="Proteomes" id="UP001432146"/>
    </source>
</evidence>
<reference evidence="2 3" key="1">
    <citation type="submission" date="2024-05" db="EMBL/GenBank/DDBJ databases">
        <title>The nuclear and mitochondrial genome assemblies of Tetragonisca angustula (Apidae: Meliponini), a tiny yet remarkable pollinator in the Neotropics.</title>
        <authorList>
            <person name="Ferrari R."/>
            <person name="Ricardo P.C."/>
            <person name="Dias F.C."/>
            <person name="Araujo N.S."/>
            <person name="Soares D.O."/>
            <person name="Zhou Q.-S."/>
            <person name="Zhu C.-D."/>
            <person name="Coutinho L."/>
            <person name="Airas M.C."/>
            <person name="Batista T.M."/>
        </authorList>
    </citation>
    <scope>NUCLEOTIDE SEQUENCE [LARGE SCALE GENOMIC DNA]</scope>
    <source>
        <strain evidence="2">ASF017062</strain>
        <tissue evidence="2">Abdomen</tissue>
    </source>
</reference>
<proteinExistence type="predicted"/>
<evidence type="ECO:0000256" key="1">
    <source>
        <dbReference type="SAM" id="MobiDB-lite"/>
    </source>
</evidence>
<feature type="compositionally biased region" description="Acidic residues" evidence="1">
    <location>
        <begin position="71"/>
        <end position="81"/>
    </location>
</feature>
<organism evidence="2 3">
    <name type="scientific">Tetragonisca angustula</name>
    <dbReference type="NCBI Taxonomy" id="166442"/>
    <lineage>
        <taxon>Eukaryota</taxon>
        <taxon>Metazoa</taxon>
        <taxon>Ecdysozoa</taxon>
        <taxon>Arthropoda</taxon>
        <taxon>Hexapoda</taxon>
        <taxon>Insecta</taxon>
        <taxon>Pterygota</taxon>
        <taxon>Neoptera</taxon>
        <taxon>Endopterygota</taxon>
        <taxon>Hymenoptera</taxon>
        <taxon>Apocrita</taxon>
        <taxon>Aculeata</taxon>
        <taxon>Apoidea</taxon>
        <taxon>Anthophila</taxon>
        <taxon>Apidae</taxon>
        <taxon>Tetragonisca</taxon>
    </lineage>
</organism>
<feature type="region of interest" description="Disordered" evidence="1">
    <location>
        <begin position="112"/>
        <end position="141"/>
    </location>
</feature>
<evidence type="ECO:0000313" key="2">
    <source>
        <dbReference type="EMBL" id="KAK9306955.1"/>
    </source>
</evidence>
<feature type="compositionally biased region" description="Acidic residues" evidence="1">
    <location>
        <begin position="41"/>
        <end position="50"/>
    </location>
</feature>
<dbReference type="EMBL" id="JAWNGG020000035">
    <property type="protein sequence ID" value="KAK9306955.1"/>
    <property type="molecule type" value="Genomic_DNA"/>
</dbReference>
<sequence length="141" mass="15553">MRMRRRTTAERSRINGRIEWSAPHLEEDRRTEDGGRRTEDSEAAEGEEDAEGRGSERRKGDVVGGERGIQEEEGGGQDEEGERSNTLSSPVHTLAVTSTGKVLLAFVKVHRRLSGSSAPLVRPKPASSREKKPPKSPEPKI</sequence>
<dbReference type="Proteomes" id="UP001432146">
    <property type="component" value="Unassembled WGS sequence"/>
</dbReference>
<feature type="compositionally biased region" description="Basic and acidic residues" evidence="1">
    <location>
        <begin position="51"/>
        <end position="61"/>
    </location>
</feature>
<name>A0AAW1AB21_9HYME</name>
<feature type="region of interest" description="Disordered" evidence="1">
    <location>
        <begin position="1"/>
        <end position="92"/>
    </location>
</feature>
<keyword evidence="3" id="KW-1185">Reference proteome</keyword>
<dbReference type="AlphaFoldDB" id="A0AAW1AB21"/>
<protein>
    <submittedName>
        <fullName evidence="2">Uncharacterized protein</fullName>
    </submittedName>
</protein>
<accession>A0AAW1AB21</accession>
<comment type="caution">
    <text evidence="2">The sequence shown here is derived from an EMBL/GenBank/DDBJ whole genome shotgun (WGS) entry which is preliminary data.</text>
</comment>